<dbReference type="EMBL" id="JAIWYP010000013">
    <property type="protein sequence ID" value="KAH3719886.1"/>
    <property type="molecule type" value="Genomic_DNA"/>
</dbReference>
<keyword evidence="5" id="KW-0328">Glycosyltransferase</keyword>
<name>A0A9D4HKG6_DREPO</name>
<dbReference type="GO" id="GO:0005783">
    <property type="term" value="C:endoplasmic reticulum"/>
    <property type="evidence" value="ECO:0007669"/>
    <property type="project" value="UniProtKB-SubCell"/>
</dbReference>
<dbReference type="SUPFAM" id="SSF53756">
    <property type="entry name" value="UDP-Glycosyltransferase/glycogen phosphorylase"/>
    <property type="match status" value="1"/>
</dbReference>
<dbReference type="EC" id="2.4.1.141" evidence="3"/>
<evidence type="ECO:0000313" key="10">
    <source>
        <dbReference type="Proteomes" id="UP000828390"/>
    </source>
</evidence>
<gene>
    <name evidence="9" type="ORF">DPMN_062770</name>
</gene>
<protein>
    <recommendedName>
        <fullName evidence="4">UDP-N-acetylglucosamine transferase subunit ALG13</fullName>
        <ecNumber evidence="3">2.4.1.141</ecNumber>
    </recommendedName>
</protein>
<comment type="similarity">
    <text evidence="2">Belongs to the glycosyltransferase 28 family.</text>
</comment>
<evidence type="ECO:0000256" key="7">
    <source>
        <dbReference type="ARBA" id="ARBA00022824"/>
    </source>
</evidence>
<dbReference type="InterPro" id="IPR039042">
    <property type="entry name" value="Alg13-like"/>
</dbReference>
<dbReference type="AlphaFoldDB" id="A0A9D4HKG6"/>
<proteinExistence type="inferred from homology"/>
<evidence type="ECO:0000256" key="6">
    <source>
        <dbReference type="ARBA" id="ARBA00022679"/>
    </source>
</evidence>
<comment type="caution">
    <text evidence="9">The sequence shown here is derived from an EMBL/GenBank/DDBJ whole genome shotgun (WGS) entry which is preliminary data.</text>
</comment>
<evidence type="ECO:0000313" key="9">
    <source>
        <dbReference type="EMBL" id="KAH3719886.1"/>
    </source>
</evidence>
<dbReference type="Pfam" id="PF04101">
    <property type="entry name" value="Glyco_tran_28_C"/>
    <property type="match status" value="1"/>
</dbReference>
<keyword evidence="10" id="KW-1185">Reference proteome</keyword>
<feature type="domain" description="Glycosyl transferase family 28 C-terminal" evidence="8">
    <location>
        <begin position="12"/>
        <end position="145"/>
    </location>
</feature>
<evidence type="ECO:0000259" key="8">
    <source>
        <dbReference type="Pfam" id="PF04101"/>
    </source>
</evidence>
<evidence type="ECO:0000256" key="4">
    <source>
        <dbReference type="ARBA" id="ARBA00017468"/>
    </source>
</evidence>
<reference evidence="9" key="2">
    <citation type="submission" date="2020-11" db="EMBL/GenBank/DDBJ databases">
        <authorList>
            <person name="McCartney M.A."/>
            <person name="Auch B."/>
            <person name="Kono T."/>
            <person name="Mallez S."/>
            <person name="Becker A."/>
            <person name="Gohl D.M."/>
            <person name="Silverstein K.A.T."/>
            <person name="Koren S."/>
            <person name="Bechman K.B."/>
            <person name="Herman A."/>
            <person name="Abrahante J.E."/>
            <person name="Garbe J."/>
        </authorList>
    </citation>
    <scope>NUCLEOTIDE SEQUENCE</scope>
    <source>
        <strain evidence="9">Duluth1</strain>
        <tissue evidence="9">Whole animal</tissue>
    </source>
</reference>
<sequence>METRSRRQGCKTAFVTVGTTQFDKLIETMCEEETLKCLSKLGFTKLILQQGNGKFDPKSGTLHGLTVEHYRFKPSIRQDIEEADLVISHAGAGSCLETLEAGRKLLVVINEGLMGNHQLELAYQLHRDGHLHYCNCSNLVATLETKNFDDLMTFVPGRSQVFADYLDKLMGFT</sequence>
<organism evidence="9 10">
    <name type="scientific">Dreissena polymorpha</name>
    <name type="common">Zebra mussel</name>
    <name type="synonym">Mytilus polymorpha</name>
    <dbReference type="NCBI Taxonomy" id="45954"/>
    <lineage>
        <taxon>Eukaryota</taxon>
        <taxon>Metazoa</taxon>
        <taxon>Spiralia</taxon>
        <taxon>Lophotrochozoa</taxon>
        <taxon>Mollusca</taxon>
        <taxon>Bivalvia</taxon>
        <taxon>Autobranchia</taxon>
        <taxon>Heteroconchia</taxon>
        <taxon>Euheterodonta</taxon>
        <taxon>Imparidentia</taxon>
        <taxon>Neoheterodontei</taxon>
        <taxon>Myida</taxon>
        <taxon>Dreissenoidea</taxon>
        <taxon>Dreissenidae</taxon>
        <taxon>Dreissena</taxon>
    </lineage>
</organism>
<dbReference type="GO" id="GO:0006488">
    <property type="term" value="P:dolichol-linked oligosaccharide biosynthetic process"/>
    <property type="evidence" value="ECO:0007669"/>
    <property type="project" value="InterPro"/>
</dbReference>
<evidence type="ECO:0000256" key="1">
    <source>
        <dbReference type="ARBA" id="ARBA00004240"/>
    </source>
</evidence>
<dbReference type="InterPro" id="IPR007235">
    <property type="entry name" value="Glyco_trans_28_C"/>
</dbReference>
<dbReference type="GO" id="GO:0004577">
    <property type="term" value="F:N-acetylglucosaminyldiphosphodolichol N-acetylglucosaminyltransferase activity"/>
    <property type="evidence" value="ECO:0007669"/>
    <property type="project" value="UniProtKB-EC"/>
</dbReference>
<keyword evidence="6" id="KW-0808">Transferase</keyword>
<dbReference type="Gene3D" id="3.40.50.2000">
    <property type="entry name" value="Glycogen Phosphorylase B"/>
    <property type="match status" value="1"/>
</dbReference>
<accession>A0A9D4HKG6</accession>
<evidence type="ECO:0000256" key="2">
    <source>
        <dbReference type="ARBA" id="ARBA00006962"/>
    </source>
</evidence>
<evidence type="ECO:0000256" key="3">
    <source>
        <dbReference type="ARBA" id="ARBA00012614"/>
    </source>
</evidence>
<comment type="subcellular location">
    <subcellularLocation>
        <location evidence="1">Endoplasmic reticulum</location>
    </subcellularLocation>
</comment>
<reference evidence="9" key="1">
    <citation type="journal article" date="2019" name="bioRxiv">
        <title>The Genome of the Zebra Mussel, Dreissena polymorpha: A Resource for Invasive Species Research.</title>
        <authorList>
            <person name="McCartney M.A."/>
            <person name="Auch B."/>
            <person name="Kono T."/>
            <person name="Mallez S."/>
            <person name="Zhang Y."/>
            <person name="Obille A."/>
            <person name="Becker A."/>
            <person name="Abrahante J.E."/>
            <person name="Garbe J."/>
            <person name="Badalamenti J.P."/>
            <person name="Herman A."/>
            <person name="Mangelson H."/>
            <person name="Liachko I."/>
            <person name="Sullivan S."/>
            <person name="Sone E.D."/>
            <person name="Koren S."/>
            <person name="Silverstein K.A.T."/>
            <person name="Beckman K.B."/>
            <person name="Gohl D.M."/>
        </authorList>
    </citation>
    <scope>NUCLEOTIDE SEQUENCE</scope>
    <source>
        <strain evidence="9">Duluth1</strain>
        <tissue evidence="9">Whole animal</tissue>
    </source>
</reference>
<keyword evidence="7" id="KW-0256">Endoplasmic reticulum</keyword>
<dbReference type="OrthoDB" id="20273at2759"/>
<evidence type="ECO:0000256" key="5">
    <source>
        <dbReference type="ARBA" id="ARBA00022676"/>
    </source>
</evidence>
<dbReference type="PANTHER" id="PTHR12867:SF6">
    <property type="entry name" value="N-ACETYLGLUCOSAMINYLDIPHOSPHODOLICHOL N-ACETYLGLUCOSAMINYLTRANSFERASE"/>
    <property type="match status" value="1"/>
</dbReference>
<dbReference type="PANTHER" id="PTHR12867">
    <property type="entry name" value="GLYCOSYL TRANSFERASE-RELATED"/>
    <property type="match status" value="1"/>
</dbReference>
<dbReference type="Proteomes" id="UP000828390">
    <property type="component" value="Unassembled WGS sequence"/>
</dbReference>